<dbReference type="Pfam" id="PF01381">
    <property type="entry name" value="HTH_3"/>
    <property type="match status" value="1"/>
</dbReference>
<sequence>MVIMSLERPLDVGTCVRRQRLAAGLTETQLAEASGVSPRLVRQIEAGHPGADLDSFLTVLTAAGIELTPVSPQAVAQAQADIDRAAADIRHELESGDEEFALRLLSDVFTRLRAHLAGRPLPTLPTPPSTSSERFDTLLRAGVRWAVGATVGSSRPWPAPEPLRSKWYPGDTFLPMSKDWIALTDRETPEALRSANIGIRSRSLMSA</sequence>
<dbReference type="GO" id="GO:0003677">
    <property type="term" value="F:DNA binding"/>
    <property type="evidence" value="ECO:0007669"/>
    <property type="project" value="InterPro"/>
</dbReference>
<proteinExistence type="predicted"/>
<organism evidence="2 3">
    <name type="scientific">Micrococcus terreus</name>
    <dbReference type="NCBI Taxonomy" id="574650"/>
    <lineage>
        <taxon>Bacteria</taxon>
        <taxon>Bacillati</taxon>
        <taxon>Actinomycetota</taxon>
        <taxon>Actinomycetes</taxon>
        <taxon>Micrococcales</taxon>
        <taxon>Micrococcaceae</taxon>
        <taxon>Micrococcus</taxon>
    </lineage>
</organism>
<reference evidence="2 3" key="1">
    <citation type="submission" date="2016-10" db="EMBL/GenBank/DDBJ databases">
        <authorList>
            <person name="de Groot N.N."/>
        </authorList>
    </citation>
    <scope>NUCLEOTIDE SEQUENCE [LARGE SCALE GENOMIC DNA]</scope>
    <source>
        <strain evidence="2 3">CGMCC 1.7054</strain>
    </source>
</reference>
<dbReference type="Gene3D" id="1.10.260.40">
    <property type="entry name" value="lambda repressor-like DNA-binding domains"/>
    <property type="match status" value="1"/>
</dbReference>
<dbReference type="PROSITE" id="PS50943">
    <property type="entry name" value="HTH_CROC1"/>
    <property type="match status" value="1"/>
</dbReference>
<evidence type="ECO:0000313" key="3">
    <source>
        <dbReference type="Proteomes" id="UP000198881"/>
    </source>
</evidence>
<dbReference type="OrthoDB" id="4828926at2"/>
<dbReference type="EMBL" id="FPCG01000010">
    <property type="protein sequence ID" value="SFV24168.1"/>
    <property type="molecule type" value="Genomic_DNA"/>
</dbReference>
<dbReference type="InterPro" id="IPR001387">
    <property type="entry name" value="Cro/C1-type_HTH"/>
</dbReference>
<dbReference type="SUPFAM" id="SSF47413">
    <property type="entry name" value="lambda repressor-like DNA-binding domains"/>
    <property type="match status" value="1"/>
</dbReference>
<dbReference type="STRING" id="574650.SAMN04487966_11013"/>
<dbReference type="SMART" id="SM00530">
    <property type="entry name" value="HTH_XRE"/>
    <property type="match status" value="1"/>
</dbReference>
<evidence type="ECO:0000313" key="2">
    <source>
        <dbReference type="EMBL" id="SFV24168.1"/>
    </source>
</evidence>
<feature type="domain" description="HTH cro/C1-type" evidence="1">
    <location>
        <begin position="16"/>
        <end position="70"/>
    </location>
</feature>
<dbReference type="CDD" id="cd00093">
    <property type="entry name" value="HTH_XRE"/>
    <property type="match status" value="1"/>
</dbReference>
<name>A0A1I7MQI6_9MICC</name>
<dbReference type="InterPro" id="IPR010982">
    <property type="entry name" value="Lambda_DNA-bd_dom_sf"/>
</dbReference>
<dbReference type="AlphaFoldDB" id="A0A1I7MQI6"/>
<accession>A0A1I7MQI6</accession>
<gene>
    <name evidence="2" type="ORF">SAMN04487966_11013</name>
</gene>
<dbReference type="Proteomes" id="UP000198881">
    <property type="component" value="Unassembled WGS sequence"/>
</dbReference>
<protein>
    <submittedName>
        <fullName evidence="2">Transcriptional regulator, contains XRE-family HTH domain</fullName>
    </submittedName>
</protein>
<evidence type="ECO:0000259" key="1">
    <source>
        <dbReference type="PROSITE" id="PS50943"/>
    </source>
</evidence>
<keyword evidence="3" id="KW-1185">Reference proteome</keyword>